<organism evidence="2 3">
    <name type="scientific">Rubus argutus</name>
    <name type="common">Southern blackberry</name>
    <dbReference type="NCBI Taxonomy" id="59490"/>
    <lineage>
        <taxon>Eukaryota</taxon>
        <taxon>Viridiplantae</taxon>
        <taxon>Streptophyta</taxon>
        <taxon>Embryophyta</taxon>
        <taxon>Tracheophyta</taxon>
        <taxon>Spermatophyta</taxon>
        <taxon>Magnoliopsida</taxon>
        <taxon>eudicotyledons</taxon>
        <taxon>Gunneridae</taxon>
        <taxon>Pentapetalae</taxon>
        <taxon>rosids</taxon>
        <taxon>fabids</taxon>
        <taxon>Rosales</taxon>
        <taxon>Rosaceae</taxon>
        <taxon>Rosoideae</taxon>
        <taxon>Rosoideae incertae sedis</taxon>
        <taxon>Rubus</taxon>
    </lineage>
</organism>
<gene>
    <name evidence="2" type="ORF">M0R45_004203</name>
</gene>
<dbReference type="InterPro" id="IPR017451">
    <property type="entry name" value="F-box-assoc_interact_dom"/>
</dbReference>
<comment type="caution">
    <text evidence="2">The sequence shown here is derived from an EMBL/GenBank/DDBJ whole genome shotgun (WGS) entry which is preliminary data.</text>
</comment>
<sequence length="367" mass="41002">MDRSMDRARRAKELVANKNSMIYMDLKDIIKDHALPFLPAKSLFRFNGVCKDWKLQIRSPFFAHKQSTSFFDVSGFFFSSISTTPSFISIDSKAYGVPDPSLKFLPEPVDIRASSNGLLCCQGREGYKAYYICNPVTKQWKKLPKPNADHGSNPALVLIFEPSLLSFVAEYKLVCAFPSLDFENGHEFEIFSSKEGSWRISGEIFYGNGSLLPRSGVHVNDIIYWHSSHGRILVFDLKMERAQLLYGNDYYNGEAVLGVIDGKLCSTRAQGTGVSISVLSNAYTNTMQMGSSAKTWERKLTINLTPAPQPGTAGSTGSLLFASGNMVLYRYDTKFHSYNLRTKETRCVGEGHYQGSIVPHVNSLVEI</sequence>
<reference evidence="2 3" key="1">
    <citation type="journal article" date="2023" name="G3 (Bethesda)">
        <title>A chromosome-length genome assembly and annotation of blackberry (Rubus argutus, cv. 'Hillquist').</title>
        <authorList>
            <person name="Bruna T."/>
            <person name="Aryal R."/>
            <person name="Dudchenko O."/>
            <person name="Sargent D.J."/>
            <person name="Mead D."/>
            <person name="Buti M."/>
            <person name="Cavallini A."/>
            <person name="Hytonen T."/>
            <person name="Andres J."/>
            <person name="Pham M."/>
            <person name="Weisz D."/>
            <person name="Mascagni F."/>
            <person name="Usai G."/>
            <person name="Natali L."/>
            <person name="Bassil N."/>
            <person name="Fernandez G.E."/>
            <person name="Lomsadze A."/>
            <person name="Armour M."/>
            <person name="Olukolu B."/>
            <person name="Poorten T."/>
            <person name="Britton C."/>
            <person name="Davik J."/>
            <person name="Ashrafi H."/>
            <person name="Aiden E.L."/>
            <person name="Borodovsky M."/>
            <person name="Worthington M."/>
        </authorList>
    </citation>
    <scope>NUCLEOTIDE SEQUENCE [LARGE SCALE GENOMIC DNA]</scope>
    <source>
        <strain evidence="2">PI 553951</strain>
    </source>
</reference>
<evidence type="ECO:0000259" key="1">
    <source>
        <dbReference type="Pfam" id="PF24750"/>
    </source>
</evidence>
<dbReference type="PANTHER" id="PTHR35546">
    <property type="entry name" value="F-BOX PROTEIN INTERACTION DOMAIN PROTEIN-RELATED"/>
    <property type="match status" value="1"/>
</dbReference>
<dbReference type="AlphaFoldDB" id="A0AAW1YJ18"/>
<dbReference type="InterPro" id="IPR011043">
    <property type="entry name" value="Gal_Oxase/kelch_b-propeller"/>
</dbReference>
<dbReference type="InterPro" id="IPR055290">
    <property type="entry name" value="At3g26010-like"/>
</dbReference>
<feature type="domain" description="F-box protein At3g26010-like beta-propeller" evidence="1">
    <location>
        <begin position="112"/>
        <end position="261"/>
    </location>
</feature>
<name>A0AAW1YJ18_RUBAR</name>
<evidence type="ECO:0000313" key="2">
    <source>
        <dbReference type="EMBL" id="KAK9948636.1"/>
    </source>
</evidence>
<dbReference type="InterPro" id="IPR056592">
    <property type="entry name" value="Beta-prop_At3g26010-like"/>
</dbReference>
<dbReference type="EMBL" id="JBEDUW010000001">
    <property type="protein sequence ID" value="KAK9948636.1"/>
    <property type="molecule type" value="Genomic_DNA"/>
</dbReference>
<dbReference type="PANTHER" id="PTHR35546:SF100">
    <property type="entry name" value="F-BOX DOMAIN-CONTAINING PROTEIN"/>
    <property type="match status" value="1"/>
</dbReference>
<proteinExistence type="predicted"/>
<dbReference type="SUPFAM" id="SSF81383">
    <property type="entry name" value="F-box domain"/>
    <property type="match status" value="1"/>
</dbReference>
<evidence type="ECO:0000313" key="3">
    <source>
        <dbReference type="Proteomes" id="UP001457282"/>
    </source>
</evidence>
<dbReference type="Pfam" id="PF24750">
    <property type="entry name" value="b-prop_At3g26010-like"/>
    <property type="match status" value="1"/>
</dbReference>
<dbReference type="NCBIfam" id="TIGR01640">
    <property type="entry name" value="F_box_assoc_1"/>
    <property type="match status" value="1"/>
</dbReference>
<dbReference type="InterPro" id="IPR036047">
    <property type="entry name" value="F-box-like_dom_sf"/>
</dbReference>
<dbReference type="SUPFAM" id="SSF50965">
    <property type="entry name" value="Galactose oxidase, central domain"/>
    <property type="match status" value="1"/>
</dbReference>
<dbReference type="Proteomes" id="UP001457282">
    <property type="component" value="Unassembled WGS sequence"/>
</dbReference>
<protein>
    <recommendedName>
        <fullName evidence="1">F-box protein At3g26010-like beta-propeller domain-containing protein</fullName>
    </recommendedName>
</protein>
<keyword evidence="3" id="KW-1185">Reference proteome</keyword>
<accession>A0AAW1YJ18</accession>